<dbReference type="GO" id="GO:0003677">
    <property type="term" value="F:DNA binding"/>
    <property type="evidence" value="ECO:0007669"/>
    <property type="project" value="UniProtKB-KW"/>
</dbReference>
<dbReference type="InterPro" id="IPR010998">
    <property type="entry name" value="Integrase_recombinase_N"/>
</dbReference>
<dbReference type="SUPFAM" id="SSF47823">
    <property type="entry name" value="lambda integrase-like, N-terminal domain"/>
    <property type="match status" value="1"/>
</dbReference>
<keyword evidence="1" id="KW-0238">DNA-binding</keyword>
<dbReference type="Proteomes" id="UP000053477">
    <property type="component" value="Unassembled WGS sequence"/>
</dbReference>
<sequence length="136" mass="14968">STRSTYATGQKSYARFCYLNNILNPDGSILPASRNAILAWVSSLAGSVQPATIKSYITHVRSLHVDADLPFDACESPVVQRVIRGIKKYHGERNRKPKQPITLPILQALLPHLPTENLDLYAACCVAFAGFLRCGE</sequence>
<evidence type="ECO:0000313" key="3">
    <source>
        <dbReference type="Proteomes" id="UP000053477"/>
    </source>
</evidence>
<dbReference type="Gene3D" id="1.10.150.130">
    <property type="match status" value="1"/>
</dbReference>
<dbReference type="EMBL" id="KQ086690">
    <property type="protein sequence ID" value="KLO04127.1"/>
    <property type="molecule type" value="Genomic_DNA"/>
</dbReference>
<evidence type="ECO:0000256" key="1">
    <source>
        <dbReference type="ARBA" id="ARBA00023125"/>
    </source>
</evidence>
<evidence type="ECO:0000313" key="2">
    <source>
        <dbReference type="EMBL" id="KLO04127.1"/>
    </source>
</evidence>
<protein>
    <recommendedName>
        <fullName evidence="4">Core-binding (CB) domain-containing protein</fullName>
    </recommendedName>
</protein>
<proteinExistence type="predicted"/>
<dbReference type="InParanoid" id="A0A0H2QYQ5"/>
<dbReference type="OrthoDB" id="3067625at2759"/>
<accession>A0A0H2QYQ5</accession>
<evidence type="ECO:0008006" key="4">
    <source>
        <dbReference type="Google" id="ProtNLM"/>
    </source>
</evidence>
<organism evidence="2 3">
    <name type="scientific">Schizopora paradoxa</name>
    <dbReference type="NCBI Taxonomy" id="27342"/>
    <lineage>
        <taxon>Eukaryota</taxon>
        <taxon>Fungi</taxon>
        <taxon>Dikarya</taxon>
        <taxon>Basidiomycota</taxon>
        <taxon>Agaricomycotina</taxon>
        <taxon>Agaricomycetes</taxon>
        <taxon>Hymenochaetales</taxon>
        <taxon>Schizoporaceae</taxon>
        <taxon>Schizopora</taxon>
    </lineage>
</organism>
<dbReference type="STRING" id="27342.A0A0H2QYQ5"/>
<gene>
    <name evidence="2" type="ORF">SCHPADRAFT_793030</name>
</gene>
<feature type="non-terminal residue" evidence="2">
    <location>
        <position position="1"/>
    </location>
</feature>
<reference evidence="2 3" key="1">
    <citation type="submission" date="2015-04" db="EMBL/GenBank/DDBJ databases">
        <title>Complete genome sequence of Schizopora paradoxa KUC8140, a cosmopolitan wood degrader in East Asia.</title>
        <authorList>
            <consortium name="DOE Joint Genome Institute"/>
            <person name="Min B."/>
            <person name="Park H."/>
            <person name="Jang Y."/>
            <person name="Kim J.-J."/>
            <person name="Kim K.H."/>
            <person name="Pangilinan J."/>
            <person name="Lipzen A."/>
            <person name="Riley R."/>
            <person name="Grigoriev I.V."/>
            <person name="Spatafora J.W."/>
            <person name="Choi I.-G."/>
        </authorList>
    </citation>
    <scope>NUCLEOTIDE SEQUENCE [LARGE SCALE GENOMIC DNA]</scope>
    <source>
        <strain evidence="2 3">KUC8140</strain>
    </source>
</reference>
<name>A0A0H2QYQ5_9AGAM</name>
<dbReference type="AlphaFoldDB" id="A0A0H2QYQ5"/>
<keyword evidence="3" id="KW-1185">Reference proteome</keyword>
<feature type="non-terminal residue" evidence="2">
    <location>
        <position position="136"/>
    </location>
</feature>